<dbReference type="InterPro" id="IPR020904">
    <property type="entry name" value="Sc_DH/Rdtase_CS"/>
</dbReference>
<dbReference type="EC" id="1.1.1.-" evidence="3"/>
<dbReference type="InterPro" id="IPR036291">
    <property type="entry name" value="NAD(P)-bd_dom_sf"/>
</dbReference>
<evidence type="ECO:0000313" key="3">
    <source>
        <dbReference type="EMBL" id="MFC0529763.1"/>
    </source>
</evidence>
<protein>
    <submittedName>
        <fullName evidence="3">SDR family NAD(P)-dependent oxidoreductase</fullName>
        <ecNumber evidence="3">1.1.1.-</ecNumber>
    </submittedName>
</protein>
<dbReference type="PANTHER" id="PTHR24321:SF8">
    <property type="entry name" value="ESTRADIOL 17-BETA-DEHYDROGENASE 8-RELATED"/>
    <property type="match status" value="1"/>
</dbReference>
<keyword evidence="4" id="KW-1185">Reference proteome</keyword>
<dbReference type="Gene3D" id="3.40.50.720">
    <property type="entry name" value="NAD(P)-binding Rossmann-like Domain"/>
    <property type="match status" value="1"/>
</dbReference>
<dbReference type="Proteomes" id="UP001589867">
    <property type="component" value="Unassembled WGS sequence"/>
</dbReference>
<dbReference type="PRINTS" id="PR00081">
    <property type="entry name" value="GDHRDH"/>
</dbReference>
<comment type="caution">
    <text evidence="3">The sequence shown here is derived from an EMBL/GenBank/DDBJ whole genome shotgun (WGS) entry which is preliminary data.</text>
</comment>
<evidence type="ECO:0000256" key="2">
    <source>
        <dbReference type="ARBA" id="ARBA00023002"/>
    </source>
</evidence>
<reference evidence="3 4" key="1">
    <citation type="submission" date="2024-09" db="EMBL/GenBank/DDBJ databases">
        <authorList>
            <person name="Sun Q."/>
            <person name="Mori K."/>
        </authorList>
    </citation>
    <scope>NUCLEOTIDE SEQUENCE [LARGE SCALE GENOMIC DNA]</scope>
    <source>
        <strain evidence="3 4">TBRC 3947</strain>
    </source>
</reference>
<dbReference type="SUPFAM" id="SSF51735">
    <property type="entry name" value="NAD(P)-binding Rossmann-fold domains"/>
    <property type="match status" value="1"/>
</dbReference>
<dbReference type="CDD" id="cd05233">
    <property type="entry name" value="SDR_c"/>
    <property type="match status" value="1"/>
</dbReference>
<organism evidence="3 4">
    <name type="scientific">Phytohabitans kaempferiae</name>
    <dbReference type="NCBI Taxonomy" id="1620943"/>
    <lineage>
        <taxon>Bacteria</taxon>
        <taxon>Bacillati</taxon>
        <taxon>Actinomycetota</taxon>
        <taxon>Actinomycetes</taxon>
        <taxon>Micromonosporales</taxon>
        <taxon>Micromonosporaceae</taxon>
    </lineage>
</organism>
<dbReference type="PRINTS" id="PR00080">
    <property type="entry name" value="SDRFAMILY"/>
</dbReference>
<dbReference type="PANTHER" id="PTHR24321">
    <property type="entry name" value="DEHYDROGENASES, SHORT CHAIN"/>
    <property type="match status" value="1"/>
</dbReference>
<proteinExistence type="inferred from homology"/>
<dbReference type="InterPro" id="IPR002347">
    <property type="entry name" value="SDR_fam"/>
</dbReference>
<dbReference type="Pfam" id="PF13561">
    <property type="entry name" value="adh_short_C2"/>
    <property type="match status" value="1"/>
</dbReference>
<dbReference type="EMBL" id="JBHLUH010000039">
    <property type="protein sequence ID" value="MFC0529763.1"/>
    <property type="molecule type" value="Genomic_DNA"/>
</dbReference>
<sequence length="259" mass="26697">MTGEEAPMSVEGKVVLVTGAGSGIGAETARLLASRGATVVVTDRDERLASTTTASIADAGGTATTVAMDVTDASAVDAAVRTAVEAYGRLDAAVNNAAMPPDDRPLTELDLDQFERISAVNLRGVATCLKYELRQMYAQGHGSIVNVGSVRSFRPRAHNAAYVATKHGVIGLTTVAALESAGTGVRVNAVCPGAVETPMLAGFLASRGRTVEDFTEEMSLVGRLGRPRDIAEGVAWLCSDASSFVTGASLPIDGGYLSH</sequence>
<accession>A0ABV6M506</accession>
<dbReference type="PROSITE" id="PS00061">
    <property type="entry name" value="ADH_SHORT"/>
    <property type="match status" value="1"/>
</dbReference>
<evidence type="ECO:0000313" key="4">
    <source>
        <dbReference type="Proteomes" id="UP001589867"/>
    </source>
</evidence>
<dbReference type="NCBIfam" id="NF005559">
    <property type="entry name" value="PRK07231.1"/>
    <property type="match status" value="1"/>
</dbReference>
<dbReference type="GO" id="GO:0016491">
    <property type="term" value="F:oxidoreductase activity"/>
    <property type="evidence" value="ECO:0007669"/>
    <property type="project" value="UniProtKB-KW"/>
</dbReference>
<gene>
    <name evidence="3" type="ORF">ACFFIA_19070</name>
</gene>
<comment type="similarity">
    <text evidence="1">Belongs to the short-chain dehydrogenases/reductases (SDR) family.</text>
</comment>
<evidence type="ECO:0000256" key="1">
    <source>
        <dbReference type="ARBA" id="ARBA00006484"/>
    </source>
</evidence>
<name>A0ABV6M506_9ACTN</name>
<keyword evidence="2 3" id="KW-0560">Oxidoreductase</keyword>
<dbReference type="RefSeq" id="WP_377252824.1">
    <property type="nucleotide sequence ID" value="NZ_JBHLUH010000039.1"/>
</dbReference>